<dbReference type="EC" id="5.3.1.23" evidence="2"/>
<gene>
    <name evidence="3" type="ORF">BTN85_0131</name>
</gene>
<keyword evidence="4" id="KW-1185">Reference proteome</keyword>
<dbReference type="FunFam" id="3.40.50.10470:FF:000006">
    <property type="entry name" value="Methylthioribose-1-phosphate isomerase"/>
    <property type="match status" value="1"/>
</dbReference>
<reference evidence="3" key="1">
    <citation type="submission" date="2016-12" db="EMBL/GenBank/DDBJ databases">
        <title>Discovery of methanogenic haloarchaea.</title>
        <authorList>
            <person name="Sorokin D.Y."/>
            <person name="Makarova K.S."/>
            <person name="Abbas B."/>
            <person name="Ferrer M."/>
            <person name="Golyshin P.N."/>
        </authorList>
    </citation>
    <scope>NUCLEOTIDE SEQUENCE [LARGE SCALE GENOMIC DNA]</scope>
    <source>
        <strain evidence="3">HMET1</strain>
    </source>
</reference>
<dbReference type="InterPro" id="IPR000649">
    <property type="entry name" value="IF-2B-related"/>
</dbReference>
<evidence type="ECO:0000256" key="1">
    <source>
        <dbReference type="ARBA" id="ARBA00023235"/>
    </source>
</evidence>
<comment type="caution">
    <text evidence="3">The sequence shown here is derived from an EMBL/GenBank/DDBJ whole genome shotgun (WGS) entry which is preliminary data.</text>
</comment>
<accession>A0A1Q6DTJ2</accession>
<dbReference type="Gene3D" id="1.20.120.420">
    <property type="entry name" value="translation initiation factor eif-2b, domain 1"/>
    <property type="match status" value="1"/>
</dbReference>
<dbReference type="InterPro" id="IPR042529">
    <property type="entry name" value="IF_2B-like_C"/>
</dbReference>
<organism evidence="3 4">
    <name type="scientific">Methanohalarchaeum thermophilum</name>
    <dbReference type="NCBI Taxonomy" id="1903181"/>
    <lineage>
        <taxon>Archaea</taxon>
        <taxon>Methanobacteriati</taxon>
        <taxon>Methanobacteriota</taxon>
        <taxon>Methanonatronarchaeia</taxon>
        <taxon>Methanonatronarchaeales</taxon>
        <taxon>Methanonatronarchaeaceae</taxon>
        <taxon>Candidatus Methanohalarchaeum</taxon>
    </lineage>
</organism>
<keyword evidence="2" id="KW-0028">Amino-acid biosynthesis</keyword>
<dbReference type="InParanoid" id="A0A1Q6DTJ2"/>
<sequence length="322" mass="35918">METVRFEKDKLIIIDQTKLPSKKEFIELETYKDVVKAIKNMKVRGAPAIGVTAAFGLVLASKNGDFSYLKKAARELKQTRPTAVNLFWAINEVLDHAKKLDEWEKAVRERAIEIFKNDRKINEKISENGSEVISDGDSVLTHCNAGALATSGIYGTALGVIKRAKEKEKEITVYCTETRPVLQGARLTAYELIEDIEVNTRLIVDNAVGSVMPDLDKVVVGADRVLKDGVANKIGTYQIATLADRHDVDFYVAAPKSTFDLDKSKKDLDIEIRDEKEIKEICGCMITPKNVKAHNPAFDVTPLELIDGIINEEKIINPEKEM</sequence>
<dbReference type="InterPro" id="IPR005251">
    <property type="entry name" value="IF-M1Pi"/>
</dbReference>
<dbReference type="PANTHER" id="PTHR43475:SF1">
    <property type="entry name" value="METHYLTHIORIBOSE-1-PHOSPHATE ISOMERASE"/>
    <property type="match status" value="1"/>
</dbReference>
<dbReference type="AlphaFoldDB" id="A0A1Q6DTJ2"/>
<name>A0A1Q6DTJ2_METT1</name>
<dbReference type="FunCoup" id="A0A1Q6DTJ2">
    <property type="interactions" value="168"/>
</dbReference>
<dbReference type="Proteomes" id="UP000185744">
    <property type="component" value="Unassembled WGS sequence"/>
</dbReference>
<evidence type="ECO:0000256" key="2">
    <source>
        <dbReference type="HAMAP-Rule" id="MF_01678"/>
    </source>
</evidence>
<evidence type="ECO:0000313" key="4">
    <source>
        <dbReference type="Proteomes" id="UP000185744"/>
    </source>
</evidence>
<dbReference type="FunFam" id="1.20.120.420:FF:000003">
    <property type="entry name" value="Methylthioribose-1-phosphate isomerase"/>
    <property type="match status" value="1"/>
</dbReference>
<keyword evidence="2" id="KW-0486">Methionine biosynthesis</keyword>
<comment type="catalytic activity">
    <reaction evidence="2">
        <text>5-(methylsulfanyl)-alpha-D-ribose 1-phosphate = 5-(methylsulfanyl)-D-ribulose 1-phosphate</text>
        <dbReference type="Rhea" id="RHEA:19989"/>
        <dbReference type="ChEBI" id="CHEBI:58533"/>
        <dbReference type="ChEBI" id="CHEBI:58548"/>
        <dbReference type="EC" id="5.3.1.23"/>
    </reaction>
</comment>
<dbReference type="EMBL" id="MSDW01000001">
    <property type="protein sequence ID" value="OKY77663.1"/>
    <property type="molecule type" value="Genomic_DNA"/>
</dbReference>
<feature type="binding site" evidence="2">
    <location>
        <position position="183"/>
    </location>
    <ligand>
        <name>substrate</name>
    </ligand>
</feature>
<comment type="function">
    <text evidence="2">Catalyzes the interconversion of methylthioribose-1-phosphate (MTR-1-P) into methylthioribulose-1-phosphate (MTRu-1-P).</text>
</comment>
<dbReference type="PANTHER" id="PTHR43475">
    <property type="entry name" value="METHYLTHIORIBOSE-1-PHOSPHATE ISOMERASE"/>
    <property type="match status" value="1"/>
</dbReference>
<comment type="similarity">
    <text evidence="2">Belongs to the EIF-2B alpha/beta/delta subunits family. MtnA subfamily.</text>
</comment>
<dbReference type="NCBIfam" id="TIGR00512">
    <property type="entry name" value="salvage_mtnA"/>
    <property type="match status" value="1"/>
</dbReference>
<dbReference type="HAMAP" id="MF_01678">
    <property type="entry name" value="Salvage_MtnA"/>
    <property type="match status" value="1"/>
</dbReference>
<dbReference type="InterPro" id="IPR027363">
    <property type="entry name" value="M1Pi_N"/>
</dbReference>
<protein>
    <recommendedName>
        <fullName evidence="2">Putative methylthioribose-1-phosphate isomerase</fullName>
        <shortName evidence="2">M1Pi</shortName>
        <shortName evidence="2">MTR-1-P isomerase</shortName>
        <ecNumber evidence="2">5.3.1.23</ecNumber>
    </recommendedName>
    <alternativeName>
        <fullName evidence="2">MTNA-like protein</fullName>
        <shortName evidence="2">aMTNA</shortName>
    </alternativeName>
    <alternativeName>
        <fullName evidence="2">S-methyl-5-thioribose-1-phosphate isomerase</fullName>
    </alternativeName>
</protein>
<feature type="binding site" evidence="2">
    <location>
        <begin position="232"/>
        <end position="233"/>
    </location>
    <ligand>
        <name>substrate</name>
    </ligand>
</feature>
<feature type="active site" description="Proton donor" evidence="2">
    <location>
        <position position="223"/>
    </location>
</feature>
<dbReference type="GO" id="GO:0046523">
    <property type="term" value="F:S-methyl-5-thioribose-1-phosphate isomerase activity"/>
    <property type="evidence" value="ECO:0007669"/>
    <property type="project" value="UniProtKB-UniRule"/>
</dbReference>
<dbReference type="Pfam" id="PF01008">
    <property type="entry name" value="IF-2B"/>
    <property type="match status" value="1"/>
</dbReference>
<proteinExistence type="inferred from homology"/>
<feature type="site" description="Transition state stabilizer" evidence="2">
    <location>
        <position position="143"/>
    </location>
</feature>
<feature type="binding site" evidence="2">
    <location>
        <begin position="44"/>
        <end position="46"/>
    </location>
    <ligand>
        <name>substrate</name>
    </ligand>
</feature>
<dbReference type="InterPro" id="IPR037171">
    <property type="entry name" value="NagB/RpiA_transferase-like"/>
</dbReference>
<dbReference type="NCBIfam" id="NF004326">
    <property type="entry name" value="PRK05720.1"/>
    <property type="match status" value="1"/>
</dbReference>
<keyword evidence="1 2" id="KW-0413">Isomerase</keyword>
<dbReference type="STRING" id="1903181.BTN85_0131"/>
<dbReference type="Gene3D" id="3.40.50.10470">
    <property type="entry name" value="Translation initiation factor eif-2b, domain 2"/>
    <property type="match status" value="1"/>
</dbReference>
<dbReference type="InterPro" id="IPR011559">
    <property type="entry name" value="Initiation_fac_2B_a/b/d"/>
</dbReference>
<evidence type="ECO:0000313" key="3">
    <source>
        <dbReference type="EMBL" id="OKY77663.1"/>
    </source>
</evidence>
<dbReference type="NCBIfam" id="TIGR00524">
    <property type="entry name" value="eIF-2B_rel"/>
    <property type="match status" value="1"/>
</dbReference>
<dbReference type="SUPFAM" id="SSF100950">
    <property type="entry name" value="NagB/RpiA/CoA transferase-like"/>
    <property type="match status" value="1"/>
</dbReference>
<feature type="binding site" evidence="2">
    <location>
        <position position="80"/>
    </location>
    <ligand>
        <name>substrate</name>
    </ligand>
</feature>
<dbReference type="GO" id="GO:0019509">
    <property type="term" value="P:L-methionine salvage from methylthioadenosine"/>
    <property type="evidence" value="ECO:0007669"/>
    <property type="project" value="UniProtKB-UniRule"/>
</dbReference>